<dbReference type="InterPro" id="IPR035979">
    <property type="entry name" value="RBD_domain_sf"/>
</dbReference>
<name>A0AAW1NQ07_9CHLO</name>
<dbReference type="PANTHER" id="PTHR45735:SF2">
    <property type="entry name" value="CLEAVAGE STIMULATION FACTOR SUBUNIT 2"/>
    <property type="match status" value="1"/>
</dbReference>
<dbReference type="GO" id="GO:0005847">
    <property type="term" value="C:mRNA cleavage and polyadenylation specificity factor complex"/>
    <property type="evidence" value="ECO:0007669"/>
    <property type="project" value="TreeGrafter"/>
</dbReference>
<protein>
    <recommendedName>
        <fullName evidence="3">RRM domain-containing protein</fullName>
    </recommendedName>
</protein>
<dbReference type="Gene3D" id="3.30.70.330">
    <property type="match status" value="1"/>
</dbReference>
<keyword evidence="1" id="KW-0694">RNA-binding</keyword>
<dbReference type="InterPro" id="IPR012677">
    <property type="entry name" value="Nucleotide-bd_a/b_plait_sf"/>
</dbReference>
<accession>A0AAW1NQ07</accession>
<sequence length="131" mass="14173">MAGRKPTRTVFVGNIGPDVTEHMLTEIFAPIGSLKSVRVVLEKDTGVSKGYAFCAYFDLANAESAYRNLNGRELNGRPMRLGYAEDYAFRHEDGSGPGAGRGRPPAPVHIAAPRPQGPPMHMQPQQPVTPS</sequence>
<dbReference type="SUPFAM" id="SSF54928">
    <property type="entry name" value="RNA-binding domain, RBD"/>
    <property type="match status" value="1"/>
</dbReference>
<feature type="domain" description="RRM" evidence="3">
    <location>
        <begin position="8"/>
        <end position="86"/>
    </location>
</feature>
<keyword evidence="5" id="KW-1185">Reference proteome</keyword>
<proteinExistence type="predicted"/>
<dbReference type="GO" id="GO:0003729">
    <property type="term" value="F:mRNA binding"/>
    <property type="evidence" value="ECO:0007669"/>
    <property type="project" value="TreeGrafter"/>
</dbReference>
<dbReference type="SMART" id="SM00360">
    <property type="entry name" value="RRM"/>
    <property type="match status" value="1"/>
</dbReference>
<feature type="compositionally biased region" description="Low complexity" evidence="2">
    <location>
        <begin position="119"/>
        <end position="131"/>
    </location>
</feature>
<reference evidence="4 5" key="1">
    <citation type="journal article" date="2024" name="Nat. Commun.">
        <title>Phylogenomics reveals the evolutionary origins of lichenization in chlorophyte algae.</title>
        <authorList>
            <person name="Puginier C."/>
            <person name="Libourel C."/>
            <person name="Otte J."/>
            <person name="Skaloud P."/>
            <person name="Haon M."/>
            <person name="Grisel S."/>
            <person name="Petersen M."/>
            <person name="Berrin J.G."/>
            <person name="Delaux P.M."/>
            <person name="Dal Grande F."/>
            <person name="Keller J."/>
        </authorList>
    </citation>
    <scope>NUCLEOTIDE SEQUENCE [LARGE SCALE GENOMIC DNA]</scope>
    <source>
        <strain evidence="4 5">SAG 2036</strain>
    </source>
</reference>
<gene>
    <name evidence="4" type="ORF">WJX73_008589</name>
</gene>
<dbReference type="Proteomes" id="UP001465755">
    <property type="component" value="Unassembled WGS sequence"/>
</dbReference>
<dbReference type="PROSITE" id="PS50102">
    <property type="entry name" value="RRM"/>
    <property type="match status" value="1"/>
</dbReference>
<feature type="region of interest" description="Disordered" evidence="2">
    <location>
        <begin position="90"/>
        <end position="131"/>
    </location>
</feature>
<dbReference type="InterPro" id="IPR000504">
    <property type="entry name" value="RRM_dom"/>
</dbReference>
<comment type="caution">
    <text evidence="4">The sequence shown here is derived from an EMBL/GenBank/DDBJ whole genome shotgun (WGS) entry which is preliminary data.</text>
</comment>
<evidence type="ECO:0000256" key="1">
    <source>
        <dbReference type="PROSITE-ProRule" id="PRU00176"/>
    </source>
</evidence>
<evidence type="ECO:0000259" key="3">
    <source>
        <dbReference type="PROSITE" id="PS50102"/>
    </source>
</evidence>
<organism evidence="4 5">
    <name type="scientific">Symbiochloris irregularis</name>
    <dbReference type="NCBI Taxonomy" id="706552"/>
    <lineage>
        <taxon>Eukaryota</taxon>
        <taxon>Viridiplantae</taxon>
        <taxon>Chlorophyta</taxon>
        <taxon>core chlorophytes</taxon>
        <taxon>Trebouxiophyceae</taxon>
        <taxon>Trebouxiales</taxon>
        <taxon>Trebouxiaceae</taxon>
        <taxon>Symbiochloris</taxon>
    </lineage>
</organism>
<evidence type="ECO:0000256" key="2">
    <source>
        <dbReference type="SAM" id="MobiDB-lite"/>
    </source>
</evidence>
<evidence type="ECO:0000313" key="5">
    <source>
        <dbReference type="Proteomes" id="UP001465755"/>
    </source>
</evidence>
<evidence type="ECO:0000313" key="4">
    <source>
        <dbReference type="EMBL" id="KAK9792708.1"/>
    </source>
</evidence>
<dbReference type="EMBL" id="JALJOQ010000160">
    <property type="protein sequence ID" value="KAK9792708.1"/>
    <property type="molecule type" value="Genomic_DNA"/>
</dbReference>
<dbReference type="AlphaFoldDB" id="A0AAW1NQ07"/>
<dbReference type="Pfam" id="PF00076">
    <property type="entry name" value="RRM_1"/>
    <property type="match status" value="1"/>
</dbReference>
<dbReference type="PANTHER" id="PTHR45735">
    <property type="entry name" value="CLEAVAGE STIMULATION FACTOR SUBUNIT 2"/>
    <property type="match status" value="1"/>
</dbReference>